<dbReference type="AlphaFoldDB" id="A0A1B0AXH8"/>
<evidence type="ECO:0000256" key="2">
    <source>
        <dbReference type="ARBA" id="ARBA00022490"/>
    </source>
</evidence>
<dbReference type="Pfam" id="PF21635">
    <property type="entry name" value="Mov-10_helical"/>
    <property type="match status" value="1"/>
</dbReference>
<reference evidence="5" key="2">
    <citation type="submission" date="2020-05" db="UniProtKB">
        <authorList>
            <consortium name="EnsemblMetazoa"/>
        </authorList>
    </citation>
    <scope>IDENTIFICATION</scope>
    <source>
        <strain evidence="5">IAEA</strain>
    </source>
</reference>
<dbReference type="InterPro" id="IPR049080">
    <property type="entry name" value="MOV-10-like_beta-barrel"/>
</dbReference>
<dbReference type="EnsemblMetazoa" id="GPPI012003-RA">
    <property type="protein sequence ID" value="GPPI012003-PA"/>
    <property type="gene ID" value="GPPI012003"/>
</dbReference>
<comment type="subcellular location">
    <subcellularLocation>
        <location evidence="1">Cytoplasm</location>
    </subcellularLocation>
</comment>
<organism evidence="5 6">
    <name type="scientific">Glossina palpalis gambiensis</name>
    <dbReference type="NCBI Taxonomy" id="67801"/>
    <lineage>
        <taxon>Eukaryota</taxon>
        <taxon>Metazoa</taxon>
        <taxon>Ecdysozoa</taxon>
        <taxon>Arthropoda</taxon>
        <taxon>Hexapoda</taxon>
        <taxon>Insecta</taxon>
        <taxon>Pterygota</taxon>
        <taxon>Neoptera</taxon>
        <taxon>Endopterygota</taxon>
        <taxon>Diptera</taxon>
        <taxon>Brachycera</taxon>
        <taxon>Muscomorpha</taxon>
        <taxon>Hippoboscoidea</taxon>
        <taxon>Glossinidae</taxon>
        <taxon>Glossina</taxon>
    </lineage>
</organism>
<proteinExistence type="predicted"/>
<dbReference type="InterPro" id="IPR049079">
    <property type="entry name" value="Mov-10_helical"/>
</dbReference>
<name>A0A1B0AXH8_9MUSC</name>
<dbReference type="GO" id="GO:0004386">
    <property type="term" value="F:helicase activity"/>
    <property type="evidence" value="ECO:0007669"/>
    <property type="project" value="UniProtKB-KW"/>
</dbReference>
<dbReference type="VEuPathDB" id="VectorBase:GPPI012003"/>
<dbReference type="GO" id="GO:0016787">
    <property type="term" value="F:hydrolase activity"/>
    <property type="evidence" value="ECO:0007669"/>
    <property type="project" value="UniProtKB-KW"/>
</dbReference>
<dbReference type="Proteomes" id="UP000092460">
    <property type="component" value="Unassembled WGS sequence"/>
</dbReference>
<keyword evidence="2" id="KW-0963">Cytoplasm</keyword>
<dbReference type="PANTHER" id="PTHR45418">
    <property type="entry name" value="CANCER/TESTIS ANTIGEN 55"/>
    <property type="match status" value="1"/>
</dbReference>
<evidence type="ECO:0000256" key="1">
    <source>
        <dbReference type="ARBA" id="ARBA00004496"/>
    </source>
</evidence>
<evidence type="ECO:0000313" key="5">
    <source>
        <dbReference type="EnsemblMetazoa" id="GPPI012003-PA"/>
    </source>
</evidence>
<evidence type="ECO:0000259" key="3">
    <source>
        <dbReference type="Pfam" id="PF21634"/>
    </source>
</evidence>
<protein>
    <submittedName>
        <fullName evidence="5">Uncharacterized protein</fullName>
    </submittedName>
</protein>
<dbReference type="GO" id="GO:0005737">
    <property type="term" value="C:cytoplasm"/>
    <property type="evidence" value="ECO:0007669"/>
    <property type="project" value="UniProtKB-SubCell"/>
</dbReference>
<feature type="domain" description="Helicase MOV-10-like beta-barrel" evidence="3">
    <location>
        <begin position="69"/>
        <end position="154"/>
    </location>
</feature>
<dbReference type="Pfam" id="PF21634">
    <property type="entry name" value="MOV-10_beta-barrel"/>
    <property type="match status" value="1"/>
</dbReference>
<dbReference type="GO" id="GO:0005524">
    <property type="term" value="F:ATP binding"/>
    <property type="evidence" value="ECO:0007669"/>
    <property type="project" value="UniProtKB-KW"/>
</dbReference>
<accession>A0A1B0AXH8</accession>
<dbReference type="PANTHER" id="PTHR45418:SF5">
    <property type="entry name" value="BRCA2-INTERACTING PROTEIN-LIKE-RELATED"/>
    <property type="match status" value="1"/>
</dbReference>
<feature type="domain" description="Helicase MOV-10 helical" evidence="4">
    <location>
        <begin position="6"/>
        <end position="67"/>
    </location>
</feature>
<dbReference type="EMBL" id="JXJN01005269">
    <property type="status" value="NOT_ANNOTATED_CDS"/>
    <property type="molecule type" value="Genomic_DNA"/>
</dbReference>
<evidence type="ECO:0000259" key="4">
    <source>
        <dbReference type="Pfam" id="PF21635"/>
    </source>
</evidence>
<keyword evidence="6" id="KW-1185">Reference proteome</keyword>
<sequence length="240" mass="28612">MDLPIGSFNVPERLKRAYLTSSYNKDMLENIEYMFPTLKEELNISNYVSRFQTLLYLEEIECFVDFRMYDRERAHFTREKEYLALTIENEKLSECRPSLVIGDIIEAKDPSVETENAEHTYEGVIHKVLLKRILLKFDANFQQKYNGEEYRLKFYFSRYGYRKQHHVVLRAVKKLGEQFLFPSGVQMRGCRQLDIRVDDEENLLLGSYQCKWHNCTLNSIQKKAIANILRGEVYNMPYIR</sequence>
<evidence type="ECO:0000313" key="6">
    <source>
        <dbReference type="Proteomes" id="UP000092460"/>
    </source>
</evidence>
<dbReference type="STRING" id="67801.A0A1B0AXH8"/>
<reference evidence="6" key="1">
    <citation type="submission" date="2015-01" db="EMBL/GenBank/DDBJ databases">
        <authorList>
            <person name="Aksoy S."/>
            <person name="Warren W."/>
            <person name="Wilson R.K."/>
        </authorList>
    </citation>
    <scope>NUCLEOTIDE SEQUENCE [LARGE SCALE GENOMIC DNA]</scope>
    <source>
        <strain evidence="6">IAEA</strain>
    </source>
</reference>